<dbReference type="InterPro" id="IPR007627">
    <property type="entry name" value="RNA_pol_sigma70_r2"/>
</dbReference>
<evidence type="ECO:0000256" key="5">
    <source>
        <dbReference type="ARBA" id="ARBA00023163"/>
    </source>
</evidence>
<dbReference type="EMBL" id="LT629973">
    <property type="protein sequence ID" value="SEH78946.1"/>
    <property type="molecule type" value="Genomic_DNA"/>
</dbReference>
<dbReference type="PANTHER" id="PTHR43133:SF8">
    <property type="entry name" value="RNA POLYMERASE SIGMA FACTOR HI_1459-RELATED"/>
    <property type="match status" value="1"/>
</dbReference>
<dbReference type="InterPro" id="IPR039425">
    <property type="entry name" value="RNA_pol_sigma-70-like"/>
</dbReference>
<dbReference type="Pfam" id="PF04542">
    <property type="entry name" value="Sigma70_r2"/>
    <property type="match status" value="1"/>
</dbReference>
<evidence type="ECO:0000256" key="4">
    <source>
        <dbReference type="ARBA" id="ARBA00023125"/>
    </source>
</evidence>
<dbReference type="InterPro" id="IPR014284">
    <property type="entry name" value="RNA_pol_sigma-70_dom"/>
</dbReference>
<evidence type="ECO:0000313" key="8">
    <source>
        <dbReference type="EMBL" id="SEH78946.1"/>
    </source>
</evidence>
<reference evidence="9" key="1">
    <citation type="submission" date="2016-09" db="EMBL/GenBank/DDBJ databases">
        <authorList>
            <person name="Koehorst J."/>
        </authorList>
    </citation>
    <scope>NUCLEOTIDE SEQUENCE [LARGE SCALE GENOMIC DNA]</scope>
</reference>
<evidence type="ECO:0000256" key="3">
    <source>
        <dbReference type="ARBA" id="ARBA00023082"/>
    </source>
</evidence>
<dbReference type="InterPro" id="IPR013249">
    <property type="entry name" value="RNA_pol_sigma70_r4_t2"/>
</dbReference>
<keyword evidence="4" id="KW-0238">DNA-binding</keyword>
<evidence type="ECO:0000313" key="9">
    <source>
        <dbReference type="Proteomes" id="UP000176204"/>
    </source>
</evidence>
<keyword evidence="5" id="KW-0804">Transcription</keyword>
<dbReference type="PANTHER" id="PTHR43133">
    <property type="entry name" value="RNA POLYMERASE ECF-TYPE SIGMA FACTO"/>
    <property type="match status" value="1"/>
</dbReference>
<keyword evidence="2" id="KW-0805">Transcription regulation</keyword>
<evidence type="ECO:0000256" key="2">
    <source>
        <dbReference type="ARBA" id="ARBA00023015"/>
    </source>
</evidence>
<dbReference type="RefSeq" id="WP_067776256.1">
    <property type="nucleotide sequence ID" value="NZ_JACVVN010000001.1"/>
</dbReference>
<dbReference type="GO" id="GO:0016987">
    <property type="term" value="F:sigma factor activity"/>
    <property type="evidence" value="ECO:0007669"/>
    <property type="project" value="UniProtKB-KW"/>
</dbReference>
<dbReference type="Proteomes" id="UP000176204">
    <property type="component" value="Chromosome I"/>
</dbReference>
<dbReference type="InterPro" id="IPR013324">
    <property type="entry name" value="RNA_pol_sigma_r3/r4-like"/>
</dbReference>
<dbReference type="STRING" id="1679444.PYTT_0760"/>
<gene>
    <name evidence="8" type="ORF">PYTT_0760</name>
</gene>
<dbReference type="InterPro" id="IPR013325">
    <property type="entry name" value="RNA_pol_sigma_r2"/>
</dbReference>
<dbReference type="SUPFAM" id="SSF88659">
    <property type="entry name" value="Sigma3 and sigma4 domains of RNA polymerase sigma factors"/>
    <property type="match status" value="1"/>
</dbReference>
<evidence type="ECO:0000259" key="7">
    <source>
        <dbReference type="Pfam" id="PF08281"/>
    </source>
</evidence>
<name>A0A1C7PBU3_9BACT</name>
<dbReference type="Gene3D" id="1.10.1740.10">
    <property type="match status" value="1"/>
</dbReference>
<feature type="domain" description="RNA polymerase sigma-70 region 2" evidence="6">
    <location>
        <begin position="24"/>
        <end position="92"/>
    </location>
</feature>
<accession>A0A1C7PBU3</accession>
<dbReference type="KEGG" id="agl:PYTT_0760"/>
<dbReference type="CDD" id="cd06171">
    <property type="entry name" value="Sigma70_r4"/>
    <property type="match status" value="1"/>
</dbReference>
<dbReference type="Gene3D" id="1.10.10.10">
    <property type="entry name" value="Winged helix-like DNA-binding domain superfamily/Winged helix DNA-binding domain"/>
    <property type="match status" value="1"/>
</dbReference>
<keyword evidence="3" id="KW-0731">Sigma factor</keyword>
<dbReference type="AlphaFoldDB" id="A0A1C7PBU3"/>
<dbReference type="SUPFAM" id="SSF88946">
    <property type="entry name" value="Sigma2 domain of RNA polymerase sigma factors"/>
    <property type="match status" value="1"/>
</dbReference>
<evidence type="ECO:0000256" key="1">
    <source>
        <dbReference type="ARBA" id="ARBA00010641"/>
    </source>
</evidence>
<keyword evidence="9" id="KW-1185">Reference proteome</keyword>
<dbReference type="Pfam" id="PF08281">
    <property type="entry name" value="Sigma70_r4_2"/>
    <property type="match status" value="1"/>
</dbReference>
<proteinExistence type="inferred from homology"/>
<evidence type="ECO:0000259" key="6">
    <source>
        <dbReference type="Pfam" id="PF04542"/>
    </source>
</evidence>
<sequence length="189" mass="21821">MPEKAIRDSKETGDSPLGNCVDWFRTNRNSLLAFARLQASGDLDADDLLAETIKQIARALADKRVSDSPDDLTPYAFTTIRHTAITWRRRNTNRRCSEQNYSTEAEATEQIQPWMSVSEDTDYLKNRLQEKLLQLPVELAEIIIMKTWSELSFSEIARITNTAKSTVDSRYRDALARLRKMLREDPIFY</sequence>
<dbReference type="OrthoDB" id="9784272at2"/>
<dbReference type="GO" id="GO:0003677">
    <property type="term" value="F:DNA binding"/>
    <property type="evidence" value="ECO:0007669"/>
    <property type="project" value="UniProtKB-KW"/>
</dbReference>
<dbReference type="InterPro" id="IPR036388">
    <property type="entry name" value="WH-like_DNA-bd_sf"/>
</dbReference>
<dbReference type="NCBIfam" id="TIGR02937">
    <property type="entry name" value="sigma70-ECF"/>
    <property type="match status" value="1"/>
</dbReference>
<dbReference type="GO" id="GO:0006352">
    <property type="term" value="P:DNA-templated transcription initiation"/>
    <property type="evidence" value="ECO:0007669"/>
    <property type="project" value="InterPro"/>
</dbReference>
<protein>
    <submittedName>
        <fullName evidence="8">Rna polymerase sigma factor region 2</fullName>
    </submittedName>
</protein>
<feature type="domain" description="RNA polymerase sigma factor 70 region 4 type 2" evidence="7">
    <location>
        <begin position="126"/>
        <end position="178"/>
    </location>
</feature>
<organism evidence="8 9">
    <name type="scientific">Akkermansia glycaniphila</name>
    <dbReference type="NCBI Taxonomy" id="1679444"/>
    <lineage>
        <taxon>Bacteria</taxon>
        <taxon>Pseudomonadati</taxon>
        <taxon>Verrucomicrobiota</taxon>
        <taxon>Verrucomicrobiia</taxon>
        <taxon>Verrucomicrobiales</taxon>
        <taxon>Akkermansiaceae</taxon>
        <taxon>Akkermansia</taxon>
    </lineage>
</organism>
<comment type="similarity">
    <text evidence="1">Belongs to the sigma-70 factor family. ECF subfamily.</text>
</comment>